<feature type="transmembrane region" description="Helical" evidence="1">
    <location>
        <begin position="96"/>
        <end position="118"/>
    </location>
</feature>
<dbReference type="GO" id="GO:0000124">
    <property type="term" value="C:SAGA complex"/>
    <property type="evidence" value="ECO:0007669"/>
    <property type="project" value="TreeGrafter"/>
</dbReference>
<dbReference type="GO" id="GO:0006281">
    <property type="term" value="P:DNA repair"/>
    <property type="evidence" value="ECO:0007669"/>
    <property type="project" value="TreeGrafter"/>
</dbReference>
<dbReference type="InterPro" id="IPR050517">
    <property type="entry name" value="DDR_Repair_Kinase"/>
</dbReference>
<protein>
    <recommendedName>
        <fullName evidence="2">PI3K/PI4K catalytic domain-containing protein</fullName>
    </recommendedName>
</protein>
<gene>
    <name evidence="3" type="ORF">Syun_007260</name>
</gene>
<dbReference type="Pfam" id="PF00454">
    <property type="entry name" value="PI3_PI4_kinase"/>
    <property type="match status" value="1"/>
</dbReference>
<keyword evidence="1" id="KW-0812">Transmembrane</keyword>
<evidence type="ECO:0000313" key="4">
    <source>
        <dbReference type="Proteomes" id="UP001420932"/>
    </source>
</evidence>
<dbReference type="PANTHER" id="PTHR11139">
    <property type="entry name" value="ATAXIA TELANGIECTASIA MUTATED ATM -RELATED"/>
    <property type="match status" value="1"/>
</dbReference>
<dbReference type="PANTHER" id="PTHR11139:SF1">
    <property type="entry name" value="TRANSFORMATION_TRANSCRIPTION DOMAIN-ASSOCIATED PROTEIN"/>
    <property type="match status" value="1"/>
</dbReference>
<keyword evidence="1" id="KW-0472">Membrane</keyword>
<keyword evidence="4" id="KW-1185">Reference proteome</keyword>
<dbReference type="InterPro" id="IPR000403">
    <property type="entry name" value="PI3/4_kinase_cat_dom"/>
</dbReference>
<dbReference type="GO" id="GO:0005634">
    <property type="term" value="C:nucleus"/>
    <property type="evidence" value="ECO:0007669"/>
    <property type="project" value="TreeGrafter"/>
</dbReference>
<dbReference type="Proteomes" id="UP001420932">
    <property type="component" value="Unassembled WGS sequence"/>
</dbReference>
<dbReference type="AlphaFoldDB" id="A0AAP0L1N7"/>
<proteinExistence type="predicted"/>
<sequence>MVPEKASWNTFGSNLCGGSLNPLDFKHKVTTNVEHVIERIKGIAPKMLRRSPNKILFAKSTGKIFQTDFHPAYDGNGMIEFNEPVPFQLTRNMQTFFSYFGVEGLIVLAMCSTAQAVVSPKVSPVI</sequence>
<reference evidence="3 4" key="1">
    <citation type="submission" date="2024-01" db="EMBL/GenBank/DDBJ databases">
        <title>Genome assemblies of Stephania.</title>
        <authorList>
            <person name="Yang L."/>
        </authorList>
    </citation>
    <scope>NUCLEOTIDE SEQUENCE [LARGE SCALE GENOMIC DNA]</scope>
    <source>
        <strain evidence="3">YNDBR</strain>
        <tissue evidence="3">Leaf</tissue>
    </source>
</reference>
<dbReference type="SUPFAM" id="SSF56112">
    <property type="entry name" value="Protein kinase-like (PK-like)"/>
    <property type="match status" value="1"/>
</dbReference>
<evidence type="ECO:0000313" key="3">
    <source>
        <dbReference type="EMBL" id="KAK9160919.1"/>
    </source>
</evidence>
<organism evidence="3 4">
    <name type="scientific">Stephania yunnanensis</name>
    <dbReference type="NCBI Taxonomy" id="152371"/>
    <lineage>
        <taxon>Eukaryota</taxon>
        <taxon>Viridiplantae</taxon>
        <taxon>Streptophyta</taxon>
        <taxon>Embryophyta</taxon>
        <taxon>Tracheophyta</taxon>
        <taxon>Spermatophyta</taxon>
        <taxon>Magnoliopsida</taxon>
        <taxon>Ranunculales</taxon>
        <taxon>Menispermaceae</taxon>
        <taxon>Menispermoideae</taxon>
        <taxon>Cissampelideae</taxon>
        <taxon>Stephania</taxon>
    </lineage>
</organism>
<evidence type="ECO:0000256" key="1">
    <source>
        <dbReference type="SAM" id="Phobius"/>
    </source>
</evidence>
<dbReference type="GO" id="GO:0035267">
    <property type="term" value="C:NuA4 histone acetyltransferase complex"/>
    <property type="evidence" value="ECO:0007669"/>
    <property type="project" value="TreeGrafter"/>
</dbReference>
<keyword evidence="1" id="KW-1133">Transmembrane helix</keyword>
<dbReference type="Gene3D" id="1.10.1070.11">
    <property type="entry name" value="Phosphatidylinositol 3-/4-kinase, catalytic domain"/>
    <property type="match status" value="1"/>
</dbReference>
<dbReference type="GO" id="GO:0006355">
    <property type="term" value="P:regulation of DNA-templated transcription"/>
    <property type="evidence" value="ECO:0007669"/>
    <property type="project" value="TreeGrafter"/>
</dbReference>
<accession>A0AAP0L1N7</accession>
<dbReference type="InterPro" id="IPR011009">
    <property type="entry name" value="Kinase-like_dom_sf"/>
</dbReference>
<feature type="domain" description="PI3K/PI4K catalytic" evidence="2">
    <location>
        <begin position="50"/>
        <end position="120"/>
    </location>
</feature>
<evidence type="ECO:0000259" key="2">
    <source>
        <dbReference type="Pfam" id="PF00454"/>
    </source>
</evidence>
<comment type="caution">
    <text evidence="3">The sequence shown here is derived from an EMBL/GenBank/DDBJ whole genome shotgun (WGS) entry which is preliminary data.</text>
</comment>
<dbReference type="EMBL" id="JBBNAF010000003">
    <property type="protein sequence ID" value="KAK9160919.1"/>
    <property type="molecule type" value="Genomic_DNA"/>
</dbReference>
<name>A0AAP0L1N7_9MAGN</name>
<dbReference type="InterPro" id="IPR036940">
    <property type="entry name" value="PI3/4_kinase_cat_sf"/>
</dbReference>